<evidence type="ECO:0000256" key="2">
    <source>
        <dbReference type="SAM" id="SignalP"/>
    </source>
</evidence>
<keyword evidence="2" id="KW-0732">Signal</keyword>
<dbReference type="AlphaFoldDB" id="A0A6B0UZ77"/>
<evidence type="ECO:0000256" key="1">
    <source>
        <dbReference type="SAM" id="MobiDB-lite"/>
    </source>
</evidence>
<feature type="region of interest" description="Disordered" evidence="1">
    <location>
        <begin position="59"/>
        <end position="166"/>
    </location>
</feature>
<name>A0A6B0UZ77_IXORI</name>
<feature type="compositionally biased region" description="Basic and acidic residues" evidence="1">
    <location>
        <begin position="60"/>
        <end position="74"/>
    </location>
</feature>
<accession>A0A6B0UZ77</accession>
<proteinExistence type="predicted"/>
<protein>
    <submittedName>
        <fullName evidence="3">Putative secreted protein</fullName>
    </submittedName>
</protein>
<organism evidence="3">
    <name type="scientific">Ixodes ricinus</name>
    <name type="common">Common tick</name>
    <name type="synonym">Acarus ricinus</name>
    <dbReference type="NCBI Taxonomy" id="34613"/>
    <lineage>
        <taxon>Eukaryota</taxon>
        <taxon>Metazoa</taxon>
        <taxon>Ecdysozoa</taxon>
        <taxon>Arthropoda</taxon>
        <taxon>Chelicerata</taxon>
        <taxon>Arachnida</taxon>
        <taxon>Acari</taxon>
        <taxon>Parasitiformes</taxon>
        <taxon>Ixodida</taxon>
        <taxon>Ixodoidea</taxon>
        <taxon>Ixodidae</taxon>
        <taxon>Ixodinae</taxon>
        <taxon>Ixodes</taxon>
    </lineage>
</organism>
<evidence type="ECO:0000313" key="3">
    <source>
        <dbReference type="EMBL" id="MXU95089.1"/>
    </source>
</evidence>
<feature type="signal peptide" evidence="2">
    <location>
        <begin position="1"/>
        <end position="28"/>
    </location>
</feature>
<feature type="chain" id="PRO_5025502129" evidence="2">
    <location>
        <begin position="29"/>
        <end position="178"/>
    </location>
</feature>
<dbReference type="EMBL" id="GIFC01013006">
    <property type="protein sequence ID" value="MXU95089.1"/>
    <property type="molecule type" value="Transcribed_RNA"/>
</dbReference>
<sequence length="178" mass="19215">MTPGKGARCAPLETVVSLLVLGIAPATGRRRHLAAVLQDPTLASIEHADIVCGHECPAQTEKRHEEEDGRKLGALERPSMGAPSGSGVSAQRPTPVRAHSTFPSQRDTPAAKAATRGGSPRRRQKNKTPTSLLVPSPHGGTKKTRRNDGKGGSFFLREGAQKPSWQSWQLCYRLSRRK</sequence>
<reference evidence="3" key="1">
    <citation type="submission" date="2019-12" db="EMBL/GenBank/DDBJ databases">
        <title>An insight into the sialome of adult female Ixodes ricinus ticks feeding for 6 days.</title>
        <authorList>
            <person name="Perner J."/>
            <person name="Ribeiro J.M.C."/>
        </authorList>
    </citation>
    <scope>NUCLEOTIDE SEQUENCE</scope>
    <source>
        <strain evidence="3">Semi-engorged</strain>
        <tissue evidence="3">Salivary glands</tissue>
    </source>
</reference>